<comment type="caution">
    <text evidence="6">The sequence shown here is derived from an EMBL/GenBank/DDBJ whole genome shotgun (WGS) entry which is preliminary data.</text>
</comment>
<keyword evidence="2 4" id="KW-0238">DNA-binding</keyword>
<evidence type="ECO:0000256" key="1">
    <source>
        <dbReference type="ARBA" id="ARBA00023015"/>
    </source>
</evidence>
<dbReference type="PANTHER" id="PTHR30055">
    <property type="entry name" value="HTH-TYPE TRANSCRIPTIONAL REGULATOR RUTR"/>
    <property type="match status" value="1"/>
</dbReference>
<dbReference type="InterPro" id="IPR041669">
    <property type="entry name" value="TetR_C_15"/>
</dbReference>
<dbReference type="InterPro" id="IPR001647">
    <property type="entry name" value="HTH_TetR"/>
</dbReference>
<dbReference type="InterPro" id="IPR050109">
    <property type="entry name" value="HTH-type_TetR-like_transc_reg"/>
</dbReference>
<keyword evidence="1" id="KW-0805">Transcription regulation</keyword>
<sequence>MSRYSFSPDGIVTIKKRQSLKPRKIPQQSRAEQTVAAILEAAARILETKGLEGLNTNLVAQRAGFSIGSLYQYFPGKDALIVALCQRERAVFFAEAEGALSEATGEAALRRLITASVHQQLRRPTLARLLDFEEGRPAIAKELAPFITAMSGLIRQILAHEDIPPQPDDEIAADDIIAIVRALVDAAGYRGEADRADLECRVRRAVFGYLGIADRQPVKPRTRR</sequence>
<evidence type="ECO:0000256" key="4">
    <source>
        <dbReference type="PROSITE-ProRule" id="PRU00335"/>
    </source>
</evidence>
<dbReference type="PRINTS" id="PR00455">
    <property type="entry name" value="HTHTETR"/>
</dbReference>
<feature type="DNA-binding region" description="H-T-H motif" evidence="4">
    <location>
        <begin position="55"/>
        <end position="74"/>
    </location>
</feature>
<evidence type="ECO:0000313" key="6">
    <source>
        <dbReference type="EMBL" id="MEM4989168.1"/>
    </source>
</evidence>
<dbReference type="InterPro" id="IPR009057">
    <property type="entry name" value="Homeodomain-like_sf"/>
</dbReference>
<protein>
    <submittedName>
        <fullName evidence="6">TetR/AcrR family transcriptional regulator</fullName>
    </submittedName>
</protein>
<dbReference type="Gene3D" id="1.10.357.10">
    <property type="entry name" value="Tetracycline Repressor, domain 2"/>
    <property type="match status" value="1"/>
</dbReference>
<dbReference type="PROSITE" id="PS50977">
    <property type="entry name" value="HTH_TETR_2"/>
    <property type="match status" value="1"/>
</dbReference>
<evidence type="ECO:0000259" key="5">
    <source>
        <dbReference type="PROSITE" id="PS50977"/>
    </source>
</evidence>
<keyword evidence="3" id="KW-0804">Transcription</keyword>
<organism evidence="6 7">
    <name type="scientific">Collimonas rhizosphaerae</name>
    <dbReference type="NCBI Taxonomy" id="3126357"/>
    <lineage>
        <taxon>Bacteria</taxon>
        <taxon>Pseudomonadati</taxon>
        <taxon>Pseudomonadota</taxon>
        <taxon>Betaproteobacteria</taxon>
        <taxon>Burkholderiales</taxon>
        <taxon>Oxalobacteraceae</taxon>
        <taxon>Collimonas</taxon>
    </lineage>
</organism>
<proteinExistence type="predicted"/>
<dbReference type="Pfam" id="PF00440">
    <property type="entry name" value="TetR_N"/>
    <property type="match status" value="1"/>
</dbReference>
<dbReference type="EMBL" id="JBANDC010000012">
    <property type="protein sequence ID" value="MEM4989168.1"/>
    <property type="molecule type" value="Genomic_DNA"/>
</dbReference>
<evidence type="ECO:0000256" key="2">
    <source>
        <dbReference type="ARBA" id="ARBA00023125"/>
    </source>
</evidence>
<dbReference type="RefSeq" id="WP_342830441.1">
    <property type="nucleotide sequence ID" value="NZ_JBANDC010000012.1"/>
</dbReference>
<dbReference type="Pfam" id="PF17918">
    <property type="entry name" value="TetR_C_15"/>
    <property type="match status" value="1"/>
</dbReference>
<dbReference type="SUPFAM" id="SSF46689">
    <property type="entry name" value="Homeodomain-like"/>
    <property type="match status" value="1"/>
</dbReference>
<accession>A0ABU9PYV0</accession>
<keyword evidence="7" id="KW-1185">Reference proteome</keyword>
<evidence type="ECO:0000256" key="3">
    <source>
        <dbReference type="ARBA" id="ARBA00023163"/>
    </source>
</evidence>
<name>A0ABU9PYV0_9BURK</name>
<evidence type="ECO:0000313" key="7">
    <source>
        <dbReference type="Proteomes" id="UP001495910"/>
    </source>
</evidence>
<gene>
    <name evidence="6" type="ORF">V8G57_17400</name>
</gene>
<dbReference type="PANTHER" id="PTHR30055:SF234">
    <property type="entry name" value="HTH-TYPE TRANSCRIPTIONAL REGULATOR BETI"/>
    <property type="match status" value="1"/>
</dbReference>
<feature type="domain" description="HTH tetR-type" evidence="5">
    <location>
        <begin position="32"/>
        <end position="92"/>
    </location>
</feature>
<reference evidence="6 7" key="1">
    <citation type="submission" date="2024-02" db="EMBL/GenBank/DDBJ databases">
        <title>Draft genome sequence of Collimonas sp. strain H4R21, an effective mineral-weathering bacterial strain isolated from the beech rhizosphere.</title>
        <authorList>
            <person name="Morin E."/>
            <person name="Uroz S."/>
            <person name="Leveau J.H.J."/>
            <person name="Kumar R."/>
            <person name="Rey M.W."/>
            <person name="Pham J."/>
        </authorList>
    </citation>
    <scope>NUCLEOTIDE SEQUENCE [LARGE SCALE GENOMIC DNA]</scope>
    <source>
        <strain evidence="6 7">H4R21</strain>
    </source>
</reference>
<dbReference type="Proteomes" id="UP001495910">
    <property type="component" value="Unassembled WGS sequence"/>
</dbReference>